<evidence type="ECO:0000256" key="1">
    <source>
        <dbReference type="SAM" id="Coils"/>
    </source>
</evidence>
<keyword evidence="3" id="KW-1185">Reference proteome</keyword>
<dbReference type="Pfam" id="PF10127">
    <property type="entry name" value="RlaP"/>
    <property type="match status" value="1"/>
</dbReference>
<dbReference type="PANTHER" id="PTHR34817:SF1">
    <property type="entry name" value="NUCLEOTIDYLTRANSFERASE"/>
    <property type="match status" value="1"/>
</dbReference>
<organism evidence="2 3">
    <name type="scientific">Actinocrispum wychmicini</name>
    <dbReference type="NCBI Taxonomy" id="1213861"/>
    <lineage>
        <taxon>Bacteria</taxon>
        <taxon>Bacillati</taxon>
        <taxon>Actinomycetota</taxon>
        <taxon>Actinomycetes</taxon>
        <taxon>Pseudonocardiales</taxon>
        <taxon>Pseudonocardiaceae</taxon>
        <taxon>Actinocrispum</taxon>
    </lineage>
</organism>
<evidence type="ECO:0000313" key="2">
    <source>
        <dbReference type="EMBL" id="TCO57265.1"/>
    </source>
</evidence>
<reference evidence="2 3" key="1">
    <citation type="submission" date="2019-03" db="EMBL/GenBank/DDBJ databases">
        <title>Genomic Encyclopedia of Type Strains, Phase IV (KMG-IV): sequencing the most valuable type-strain genomes for metagenomic binning, comparative biology and taxonomic classification.</title>
        <authorList>
            <person name="Goeker M."/>
        </authorList>
    </citation>
    <scope>NUCLEOTIDE SEQUENCE [LARGE SCALE GENOMIC DNA]</scope>
    <source>
        <strain evidence="2 3">DSM 45934</strain>
    </source>
</reference>
<dbReference type="AlphaFoldDB" id="A0A4R2JSW7"/>
<dbReference type="PANTHER" id="PTHR34817">
    <property type="entry name" value="NUCLEOTIDYLTRANSFERASE"/>
    <property type="match status" value="1"/>
</dbReference>
<protein>
    <submittedName>
        <fullName evidence="2">Putative nucleotidyltransferase</fullName>
    </submittedName>
</protein>
<name>A0A4R2JSW7_9PSEU</name>
<keyword evidence="2" id="KW-0808">Transferase</keyword>
<keyword evidence="1" id="KW-0175">Coiled coil</keyword>
<sequence>MPRLTDTNNGMKHSSPRFAAIAEQGTILRVQVGSGLHGTAIQGQDDRDEMGICVEPADYVIGLSRFEQYIYRTQPEGVRSGPGDLDLIVYSLRKWLRLALQGNPTVLLPLFVPESEIVTINDLGRELRARPELILSRVAGRRFIGYLRSQRAGMLGERRHTNRPELIEKYGFDAKYAMHMVRLGVQGVELLETGRITLPIPEPWLGWLRELRQGRHTKDEALAAADELEARLEKLLTSSPLPERPDHDRANAWLVETYQQAWAAS</sequence>
<feature type="coiled-coil region" evidence="1">
    <location>
        <begin position="211"/>
        <end position="238"/>
    </location>
</feature>
<comment type="caution">
    <text evidence="2">The sequence shown here is derived from an EMBL/GenBank/DDBJ whole genome shotgun (WGS) entry which is preliminary data.</text>
</comment>
<dbReference type="EMBL" id="SLWS01000006">
    <property type="protein sequence ID" value="TCO57265.1"/>
    <property type="molecule type" value="Genomic_DNA"/>
</dbReference>
<accession>A0A4R2JSW7</accession>
<dbReference type="GO" id="GO:0016740">
    <property type="term" value="F:transferase activity"/>
    <property type="evidence" value="ECO:0007669"/>
    <property type="project" value="UniProtKB-KW"/>
</dbReference>
<gene>
    <name evidence="2" type="ORF">EV192_106742</name>
</gene>
<dbReference type="InterPro" id="IPR018775">
    <property type="entry name" value="RlaP"/>
</dbReference>
<evidence type="ECO:0000313" key="3">
    <source>
        <dbReference type="Proteomes" id="UP000295680"/>
    </source>
</evidence>
<dbReference type="Proteomes" id="UP000295680">
    <property type="component" value="Unassembled WGS sequence"/>
</dbReference>
<proteinExistence type="predicted"/>